<evidence type="ECO:0000256" key="3">
    <source>
        <dbReference type="ARBA" id="ARBA00022723"/>
    </source>
</evidence>
<comment type="similarity">
    <text evidence="8">Belongs to the P-Pant transferase superfamily. AcpS family.</text>
</comment>
<dbReference type="GO" id="GO:0006633">
    <property type="term" value="P:fatty acid biosynthetic process"/>
    <property type="evidence" value="ECO:0007669"/>
    <property type="project" value="UniProtKB-UniRule"/>
</dbReference>
<evidence type="ECO:0000256" key="1">
    <source>
        <dbReference type="ARBA" id="ARBA00022516"/>
    </source>
</evidence>
<evidence type="ECO:0000313" key="11">
    <source>
        <dbReference type="Proteomes" id="UP000076490"/>
    </source>
</evidence>
<keyword evidence="6 8" id="KW-0443">Lipid metabolism</keyword>
<dbReference type="Gene3D" id="3.90.470.20">
    <property type="entry name" value="4'-phosphopantetheinyl transferase domain"/>
    <property type="match status" value="1"/>
</dbReference>
<evidence type="ECO:0000256" key="5">
    <source>
        <dbReference type="ARBA" id="ARBA00022842"/>
    </source>
</evidence>
<dbReference type="Proteomes" id="UP000076490">
    <property type="component" value="Unassembled WGS sequence"/>
</dbReference>
<sequence length="124" mass="13519">MITGIGLDIVEMDRIRQADARNSRFRRRILGREELERYEQLGGTRRTEYLAGRFAAKEAFAKALGTGIGSSCAFGDISVLPDGTGRPVLYFRGEPAPGFVSITHTHEYAAAQVVLTGFPAALSE</sequence>
<evidence type="ECO:0000256" key="7">
    <source>
        <dbReference type="ARBA" id="ARBA00023160"/>
    </source>
</evidence>
<name>A0A161RBW6_9BACL</name>
<feature type="binding site" evidence="8">
    <location>
        <position position="8"/>
    </location>
    <ligand>
        <name>Mg(2+)</name>
        <dbReference type="ChEBI" id="CHEBI:18420"/>
    </ligand>
</feature>
<proteinExistence type="inferred from homology"/>
<keyword evidence="4 8" id="KW-0276">Fatty acid metabolism</keyword>
<dbReference type="GO" id="GO:0005737">
    <property type="term" value="C:cytoplasm"/>
    <property type="evidence" value="ECO:0007669"/>
    <property type="project" value="UniProtKB-SubCell"/>
</dbReference>
<dbReference type="InterPro" id="IPR004568">
    <property type="entry name" value="Ppantetheine-prot_Trfase_dom"/>
</dbReference>
<reference evidence="10 11" key="1">
    <citation type="submission" date="2016-01" db="EMBL/GenBank/DDBJ databases">
        <title>Whole genome sequencing of Bhargavaea cecembensis T14.</title>
        <authorList>
            <person name="Hong K.W."/>
        </authorList>
    </citation>
    <scope>NUCLEOTIDE SEQUENCE [LARGE SCALE GENOMIC DNA]</scope>
    <source>
        <strain evidence="10 11">T14</strain>
    </source>
</reference>
<evidence type="ECO:0000256" key="4">
    <source>
        <dbReference type="ARBA" id="ARBA00022832"/>
    </source>
</evidence>
<dbReference type="InterPro" id="IPR002582">
    <property type="entry name" value="ACPS"/>
</dbReference>
<dbReference type="InterPro" id="IPR037143">
    <property type="entry name" value="4-PPantetheinyl_Trfase_dom_sf"/>
</dbReference>
<dbReference type="InterPro" id="IPR008278">
    <property type="entry name" value="4-PPantetheinyl_Trfase_dom"/>
</dbReference>
<dbReference type="SUPFAM" id="SSF56214">
    <property type="entry name" value="4'-phosphopantetheinyl transferase"/>
    <property type="match status" value="1"/>
</dbReference>
<keyword evidence="3 8" id="KW-0479">Metal-binding</keyword>
<protein>
    <recommendedName>
        <fullName evidence="8">Holo-[acyl-carrier-protein] synthase</fullName>
        <shortName evidence="8">Holo-ACP synthase</shortName>
        <ecNumber evidence="8">2.7.8.7</ecNumber>
    </recommendedName>
    <alternativeName>
        <fullName evidence="8">4'-phosphopantetheinyl transferase AcpS</fullName>
    </alternativeName>
</protein>
<evidence type="ECO:0000259" key="9">
    <source>
        <dbReference type="Pfam" id="PF01648"/>
    </source>
</evidence>
<gene>
    <name evidence="8" type="primary">acpS</name>
    <name evidence="10" type="ORF">AV656_10320</name>
</gene>
<comment type="caution">
    <text evidence="10">The sequence shown here is derived from an EMBL/GenBank/DDBJ whole genome shotgun (WGS) entry which is preliminary data.</text>
</comment>
<organism evidence="10 11">
    <name type="scientific">Bhargavaea cecembensis</name>
    <dbReference type="NCBI Taxonomy" id="394098"/>
    <lineage>
        <taxon>Bacteria</taxon>
        <taxon>Bacillati</taxon>
        <taxon>Bacillota</taxon>
        <taxon>Bacilli</taxon>
        <taxon>Bacillales</taxon>
        <taxon>Caryophanaceae</taxon>
        <taxon>Bhargavaea</taxon>
    </lineage>
</organism>
<evidence type="ECO:0000256" key="6">
    <source>
        <dbReference type="ARBA" id="ARBA00023098"/>
    </source>
</evidence>
<comment type="subcellular location">
    <subcellularLocation>
        <location evidence="8">Cytoplasm</location>
    </subcellularLocation>
</comment>
<comment type="cofactor">
    <cofactor evidence="8">
        <name>Mg(2+)</name>
        <dbReference type="ChEBI" id="CHEBI:18420"/>
    </cofactor>
</comment>
<dbReference type="GO" id="GO:0008897">
    <property type="term" value="F:holo-[acyl-carrier-protein] synthase activity"/>
    <property type="evidence" value="ECO:0007669"/>
    <property type="project" value="UniProtKB-UniRule"/>
</dbReference>
<dbReference type="RefSeq" id="WP_063181769.1">
    <property type="nucleotide sequence ID" value="NZ_LQNT01000011.1"/>
</dbReference>
<dbReference type="AlphaFoldDB" id="A0A161RBW6"/>
<evidence type="ECO:0000256" key="2">
    <source>
        <dbReference type="ARBA" id="ARBA00022679"/>
    </source>
</evidence>
<dbReference type="HAMAP" id="MF_00101">
    <property type="entry name" value="AcpS"/>
    <property type="match status" value="1"/>
</dbReference>
<dbReference type="NCBIfam" id="TIGR00556">
    <property type="entry name" value="pantethn_trn"/>
    <property type="match status" value="1"/>
</dbReference>
<feature type="binding site" evidence="8">
    <location>
        <position position="58"/>
    </location>
    <ligand>
        <name>Mg(2+)</name>
        <dbReference type="ChEBI" id="CHEBI:18420"/>
    </ligand>
</feature>
<dbReference type="Pfam" id="PF01648">
    <property type="entry name" value="ACPS"/>
    <property type="match status" value="1"/>
</dbReference>
<dbReference type="NCBIfam" id="TIGR00516">
    <property type="entry name" value="acpS"/>
    <property type="match status" value="1"/>
</dbReference>
<dbReference type="OrthoDB" id="517356at2"/>
<keyword evidence="7 8" id="KW-0275">Fatty acid biosynthesis</keyword>
<dbReference type="GO" id="GO:0000287">
    <property type="term" value="F:magnesium ion binding"/>
    <property type="evidence" value="ECO:0007669"/>
    <property type="project" value="UniProtKB-UniRule"/>
</dbReference>
<keyword evidence="1 8" id="KW-0444">Lipid biosynthesis</keyword>
<feature type="domain" description="4'-phosphopantetheinyl transferase" evidence="9">
    <location>
        <begin position="4"/>
        <end position="111"/>
    </location>
</feature>
<keyword evidence="5 8" id="KW-0460">Magnesium</keyword>
<dbReference type="EMBL" id="LQNT01000011">
    <property type="protein sequence ID" value="KZE36972.1"/>
    <property type="molecule type" value="Genomic_DNA"/>
</dbReference>
<comment type="function">
    <text evidence="8">Transfers the 4'-phosphopantetheine moiety from coenzyme A to a Ser of acyl-carrier-protein.</text>
</comment>
<comment type="catalytic activity">
    <reaction evidence="8">
        <text>apo-[ACP] + CoA = holo-[ACP] + adenosine 3',5'-bisphosphate + H(+)</text>
        <dbReference type="Rhea" id="RHEA:12068"/>
        <dbReference type="Rhea" id="RHEA-COMP:9685"/>
        <dbReference type="Rhea" id="RHEA-COMP:9690"/>
        <dbReference type="ChEBI" id="CHEBI:15378"/>
        <dbReference type="ChEBI" id="CHEBI:29999"/>
        <dbReference type="ChEBI" id="CHEBI:57287"/>
        <dbReference type="ChEBI" id="CHEBI:58343"/>
        <dbReference type="ChEBI" id="CHEBI:64479"/>
        <dbReference type="EC" id="2.7.8.7"/>
    </reaction>
</comment>
<keyword evidence="8" id="KW-0963">Cytoplasm</keyword>
<keyword evidence="2 8" id="KW-0808">Transferase</keyword>
<dbReference type="EC" id="2.7.8.7" evidence="8"/>
<evidence type="ECO:0000256" key="8">
    <source>
        <dbReference type="HAMAP-Rule" id="MF_00101"/>
    </source>
</evidence>
<evidence type="ECO:0000313" key="10">
    <source>
        <dbReference type="EMBL" id="KZE36972.1"/>
    </source>
</evidence>
<accession>A0A161RBW6</accession>